<dbReference type="Proteomes" id="UP000499080">
    <property type="component" value="Unassembled WGS sequence"/>
</dbReference>
<dbReference type="GO" id="GO:0006508">
    <property type="term" value="P:proteolysis"/>
    <property type="evidence" value="ECO:0007669"/>
    <property type="project" value="TreeGrafter"/>
</dbReference>
<sequence>MLYITQLGYQEMAGNYSYTAIFGCLEELSKKIPAEDESDALYLNGEVTEYSDQVPDSGTEVNFIQRKPKNIDELRDMIAIPDFSSGAMEHWGLITYRETNLLYDPEKGSPQNMQRIADVIAHEMTHMSSSEESSILTIPGLTPFGVPSPTPVQRL</sequence>
<proteinExistence type="predicted"/>
<keyword evidence="1" id="KW-0031">Aminopeptidase</keyword>
<evidence type="ECO:0000313" key="3">
    <source>
        <dbReference type="EMBL" id="GBN64803.1"/>
    </source>
</evidence>
<comment type="caution">
    <text evidence="3">The sequence shown here is derived from an EMBL/GenBank/DDBJ whole genome shotgun (WGS) entry which is preliminary data.</text>
</comment>
<dbReference type="GO" id="GO:0042277">
    <property type="term" value="F:peptide binding"/>
    <property type="evidence" value="ECO:0007669"/>
    <property type="project" value="TreeGrafter"/>
</dbReference>
<dbReference type="GO" id="GO:0016020">
    <property type="term" value="C:membrane"/>
    <property type="evidence" value="ECO:0007669"/>
    <property type="project" value="TreeGrafter"/>
</dbReference>
<dbReference type="GO" id="GO:0005737">
    <property type="term" value="C:cytoplasm"/>
    <property type="evidence" value="ECO:0007669"/>
    <property type="project" value="TreeGrafter"/>
</dbReference>
<organism evidence="3 4">
    <name type="scientific">Araneus ventricosus</name>
    <name type="common">Orbweaver spider</name>
    <name type="synonym">Epeira ventricosa</name>
    <dbReference type="NCBI Taxonomy" id="182803"/>
    <lineage>
        <taxon>Eukaryota</taxon>
        <taxon>Metazoa</taxon>
        <taxon>Ecdysozoa</taxon>
        <taxon>Arthropoda</taxon>
        <taxon>Chelicerata</taxon>
        <taxon>Arachnida</taxon>
        <taxon>Araneae</taxon>
        <taxon>Araneomorphae</taxon>
        <taxon>Entelegynae</taxon>
        <taxon>Araneoidea</taxon>
        <taxon>Araneidae</taxon>
        <taxon>Araneus</taxon>
    </lineage>
</organism>
<dbReference type="OrthoDB" id="510539at2759"/>
<dbReference type="Gene3D" id="1.10.390.10">
    <property type="entry name" value="Neutral Protease Domain 2"/>
    <property type="match status" value="1"/>
</dbReference>
<dbReference type="InterPro" id="IPR027268">
    <property type="entry name" value="Peptidase_M4/M1_CTD_sf"/>
</dbReference>
<keyword evidence="1" id="KW-0378">Hydrolase</keyword>
<gene>
    <name evidence="3" type="ORF">AVEN_28170_1</name>
</gene>
<dbReference type="EMBL" id="BGPR01014342">
    <property type="protein sequence ID" value="GBN64803.1"/>
    <property type="molecule type" value="Genomic_DNA"/>
</dbReference>
<dbReference type="GO" id="GO:0005615">
    <property type="term" value="C:extracellular space"/>
    <property type="evidence" value="ECO:0007669"/>
    <property type="project" value="TreeGrafter"/>
</dbReference>
<protein>
    <recommendedName>
        <fullName evidence="2">Peptidase M1 membrane alanine aminopeptidase domain-containing protein</fullName>
    </recommendedName>
</protein>
<feature type="domain" description="Peptidase M1 membrane alanine aminopeptidase" evidence="2">
    <location>
        <begin position="76"/>
        <end position="127"/>
    </location>
</feature>
<dbReference type="PANTHER" id="PTHR11533">
    <property type="entry name" value="PROTEASE M1 ZINC METALLOPROTEASE"/>
    <property type="match status" value="1"/>
</dbReference>
<accession>A0A4Y2QNB4</accession>
<dbReference type="PANTHER" id="PTHR11533:SF276">
    <property type="entry name" value="GLUTAMYL AMINOPEPTIDASE"/>
    <property type="match status" value="1"/>
</dbReference>
<dbReference type="AlphaFoldDB" id="A0A4Y2QNB4"/>
<evidence type="ECO:0000259" key="2">
    <source>
        <dbReference type="Pfam" id="PF01433"/>
    </source>
</evidence>
<name>A0A4Y2QNB4_ARAVE</name>
<keyword evidence="4" id="KW-1185">Reference proteome</keyword>
<dbReference type="InterPro" id="IPR050344">
    <property type="entry name" value="Peptidase_M1_aminopeptidases"/>
</dbReference>
<dbReference type="InterPro" id="IPR014782">
    <property type="entry name" value="Peptidase_M1_dom"/>
</dbReference>
<dbReference type="GO" id="GO:0008270">
    <property type="term" value="F:zinc ion binding"/>
    <property type="evidence" value="ECO:0007669"/>
    <property type="project" value="InterPro"/>
</dbReference>
<dbReference type="Pfam" id="PF01433">
    <property type="entry name" value="Peptidase_M1"/>
    <property type="match status" value="1"/>
</dbReference>
<evidence type="ECO:0000256" key="1">
    <source>
        <dbReference type="ARBA" id="ARBA00022438"/>
    </source>
</evidence>
<reference evidence="3 4" key="1">
    <citation type="journal article" date="2019" name="Sci. Rep.">
        <title>Orb-weaving spider Araneus ventricosus genome elucidates the spidroin gene catalogue.</title>
        <authorList>
            <person name="Kono N."/>
            <person name="Nakamura H."/>
            <person name="Ohtoshi R."/>
            <person name="Moran D.A.P."/>
            <person name="Shinohara A."/>
            <person name="Yoshida Y."/>
            <person name="Fujiwara M."/>
            <person name="Mori M."/>
            <person name="Tomita M."/>
            <person name="Arakawa K."/>
        </authorList>
    </citation>
    <scope>NUCLEOTIDE SEQUENCE [LARGE SCALE GENOMIC DNA]</scope>
</reference>
<keyword evidence="1" id="KW-0645">Protease</keyword>
<dbReference type="GO" id="GO:0043171">
    <property type="term" value="P:peptide catabolic process"/>
    <property type="evidence" value="ECO:0007669"/>
    <property type="project" value="TreeGrafter"/>
</dbReference>
<evidence type="ECO:0000313" key="4">
    <source>
        <dbReference type="Proteomes" id="UP000499080"/>
    </source>
</evidence>
<dbReference type="GO" id="GO:0070006">
    <property type="term" value="F:metalloaminopeptidase activity"/>
    <property type="evidence" value="ECO:0007669"/>
    <property type="project" value="TreeGrafter"/>
</dbReference>
<dbReference type="SUPFAM" id="SSF55486">
    <property type="entry name" value="Metalloproteases ('zincins'), catalytic domain"/>
    <property type="match status" value="1"/>
</dbReference>